<evidence type="ECO:0000256" key="5">
    <source>
        <dbReference type="ARBA" id="ARBA00023136"/>
    </source>
</evidence>
<comment type="subcellular location">
    <subcellularLocation>
        <location evidence="1">Membrane</location>
    </subcellularLocation>
</comment>
<comment type="similarity">
    <text evidence="2">Belongs to the TMEM14 family.</text>
</comment>
<comment type="caution">
    <text evidence="7">The sequence shown here is derived from an EMBL/GenBank/DDBJ whole genome shotgun (WGS) entry which is preliminary data.</text>
</comment>
<dbReference type="InterPro" id="IPR044890">
    <property type="entry name" value="TMEM14_sf"/>
</dbReference>
<dbReference type="EMBL" id="SPHZ02000004">
    <property type="protein sequence ID" value="KAF0922410.1"/>
    <property type="molecule type" value="Genomic_DNA"/>
</dbReference>
<dbReference type="GO" id="GO:0016020">
    <property type="term" value="C:membrane"/>
    <property type="evidence" value="ECO:0007669"/>
    <property type="project" value="UniProtKB-SubCell"/>
</dbReference>
<accession>A0A6G1EC92</accession>
<keyword evidence="5" id="KW-0472">Membrane</keyword>
<feature type="compositionally biased region" description="Acidic residues" evidence="6">
    <location>
        <begin position="141"/>
        <end position="154"/>
    </location>
</feature>
<dbReference type="InterPro" id="IPR005349">
    <property type="entry name" value="TMEM14"/>
</dbReference>
<protein>
    <submittedName>
        <fullName evidence="7">Uncharacterized protein</fullName>
    </submittedName>
</protein>
<evidence type="ECO:0000313" key="7">
    <source>
        <dbReference type="EMBL" id="KAF0922410.1"/>
    </source>
</evidence>
<evidence type="ECO:0000256" key="4">
    <source>
        <dbReference type="ARBA" id="ARBA00022989"/>
    </source>
</evidence>
<dbReference type="Pfam" id="PF03647">
    <property type="entry name" value="Tmemb_14"/>
    <property type="match status" value="1"/>
</dbReference>
<evidence type="ECO:0000256" key="3">
    <source>
        <dbReference type="ARBA" id="ARBA00022692"/>
    </source>
</evidence>
<feature type="region of interest" description="Disordered" evidence="6">
    <location>
        <begin position="131"/>
        <end position="167"/>
    </location>
</feature>
<dbReference type="Gene3D" id="1.10.10.1740">
    <property type="entry name" value="Transmembrane protein 14-like"/>
    <property type="match status" value="1"/>
</dbReference>
<organism evidence="7 8">
    <name type="scientific">Oryza meyeriana var. granulata</name>
    <dbReference type="NCBI Taxonomy" id="110450"/>
    <lineage>
        <taxon>Eukaryota</taxon>
        <taxon>Viridiplantae</taxon>
        <taxon>Streptophyta</taxon>
        <taxon>Embryophyta</taxon>
        <taxon>Tracheophyta</taxon>
        <taxon>Spermatophyta</taxon>
        <taxon>Magnoliopsida</taxon>
        <taxon>Liliopsida</taxon>
        <taxon>Poales</taxon>
        <taxon>Poaceae</taxon>
        <taxon>BOP clade</taxon>
        <taxon>Oryzoideae</taxon>
        <taxon>Oryzeae</taxon>
        <taxon>Oryzinae</taxon>
        <taxon>Oryza</taxon>
        <taxon>Oryza meyeriana</taxon>
    </lineage>
</organism>
<dbReference type="Proteomes" id="UP000479710">
    <property type="component" value="Unassembled WGS sequence"/>
</dbReference>
<evidence type="ECO:0000313" key="8">
    <source>
        <dbReference type="Proteomes" id="UP000479710"/>
    </source>
</evidence>
<sequence length="167" mass="18463">MHDFCFTLPYGFAVLIGGAFEKRRNSYLALALETLCALALTYVMGQRYFETSKIMPAGVVAGLRVRWWRTGIEHHSLMTMRSLFSPSEQKGFGGKGAYCGGERGEASAHPSAVEVTLQETELDDEYSAILEHDSGQSDSDPNFEEIGEAEDDGNNEAGFDTLKYVHH</sequence>
<keyword evidence="8" id="KW-1185">Reference proteome</keyword>
<dbReference type="OrthoDB" id="5620at2759"/>
<gene>
    <name evidence="7" type="ORF">E2562_034653</name>
</gene>
<evidence type="ECO:0000256" key="1">
    <source>
        <dbReference type="ARBA" id="ARBA00004370"/>
    </source>
</evidence>
<name>A0A6G1EC92_9ORYZ</name>
<evidence type="ECO:0000256" key="2">
    <source>
        <dbReference type="ARBA" id="ARBA00007590"/>
    </source>
</evidence>
<proteinExistence type="inferred from homology"/>
<keyword evidence="3" id="KW-0812">Transmembrane</keyword>
<keyword evidence="4" id="KW-1133">Transmembrane helix</keyword>
<dbReference type="AlphaFoldDB" id="A0A6G1EC92"/>
<reference evidence="7 8" key="1">
    <citation type="submission" date="2019-11" db="EMBL/GenBank/DDBJ databases">
        <title>Whole genome sequence of Oryza granulata.</title>
        <authorList>
            <person name="Li W."/>
        </authorList>
    </citation>
    <scope>NUCLEOTIDE SEQUENCE [LARGE SCALE GENOMIC DNA]</scope>
    <source>
        <strain evidence="8">cv. Menghai</strain>
        <tissue evidence="7">Leaf</tissue>
    </source>
</reference>
<evidence type="ECO:0000256" key="6">
    <source>
        <dbReference type="SAM" id="MobiDB-lite"/>
    </source>
</evidence>